<feature type="domain" description="Penicillin-binding protein transpeptidase" evidence="16">
    <location>
        <begin position="254"/>
        <end position="576"/>
    </location>
</feature>
<evidence type="ECO:0000259" key="17">
    <source>
        <dbReference type="Pfam" id="PF03717"/>
    </source>
</evidence>
<sequence length="656" mass="74178">MNNSFFERKYIVQGIFIIAAFLLTCRLFYLQIIDDSYLLSAKSNVLRRVTVYPARGVILDRNGKILVQNEPVYDLMVIPREVKPFDTLALCQLIDIDKEGFDKRFQKAVNFSPYRASIFEKQLSAETYARLQEKLYQFRGFYVQNRTVRSYPDSIAAQFLGYINEVTDRDIERSNNFYSPGDYIGVSGVERAYEELLRGQRGVQNLMVDAFNRPKGHFMDGRYDTLAVAGEGLVSSLDRDLQKLAEKLMKNKRGSVVAIEPSSGEILAFSSTPSYDPNMMVGRERGNNYMKLLNDPNKPMFIRPIQAQYPPGSVFKVVSALVAQQAGLIDEHTRYNCPGGYSYGGGRGFMRCTHVHGTIDLPAAIQGSCNTYFGNVYARMLDQRKMKPAKAYALWREAVMKFGINQELGVDLPNEKKGLLPTADFYTKRYGNDKWTSAYNISNSIGQGEVEITTLQMANIMAIVANHGYYYRPHLIKSIGEKKVVKKEYAEKISVDIDEKYFEPVIEGMSRVVRYNANMRIPGIEMCGKTGTAQNPHGKNHSVFFAFAPRVNPKIAIAVFVENVGYGATYAAPIASMMVEQYLKDTISMPKGVQERVINESNLIEPEVPKKPVEQTISKRTDNRRSTETPTRGSSNQAAMLTNKRSLIEQKQVQVR</sequence>
<comment type="caution">
    <text evidence="18">The sequence shown here is derived from an EMBL/GenBank/DDBJ whole genome shotgun (WGS) entry which is preliminary data.</text>
</comment>
<evidence type="ECO:0000256" key="4">
    <source>
        <dbReference type="ARBA" id="ARBA00022519"/>
    </source>
</evidence>
<dbReference type="InterPro" id="IPR017790">
    <property type="entry name" value="Penicillin-binding_protein_2"/>
</dbReference>
<protein>
    <submittedName>
        <fullName evidence="18">Penicillin-binding protein 2</fullName>
    </submittedName>
</protein>
<feature type="transmembrane region" description="Helical" evidence="15">
    <location>
        <begin position="12"/>
        <end position="32"/>
    </location>
</feature>
<dbReference type="InterPro" id="IPR001460">
    <property type="entry name" value="PCN-bd_Tpept"/>
</dbReference>
<dbReference type="SUPFAM" id="SSF56601">
    <property type="entry name" value="beta-lactamase/transpeptidase-like"/>
    <property type="match status" value="1"/>
</dbReference>
<dbReference type="Gene3D" id="3.40.710.10">
    <property type="entry name" value="DD-peptidase/beta-lactamase superfamily"/>
    <property type="match status" value="1"/>
</dbReference>
<evidence type="ECO:0000256" key="14">
    <source>
        <dbReference type="SAM" id="MobiDB-lite"/>
    </source>
</evidence>
<feature type="region of interest" description="Disordered" evidence="14">
    <location>
        <begin position="609"/>
        <end position="643"/>
    </location>
</feature>
<feature type="compositionally biased region" description="Basic and acidic residues" evidence="14">
    <location>
        <begin position="609"/>
        <end position="627"/>
    </location>
</feature>
<dbReference type="Pfam" id="PF00905">
    <property type="entry name" value="Transpeptidase"/>
    <property type="match status" value="1"/>
</dbReference>
<keyword evidence="12 15" id="KW-0472">Membrane</keyword>
<keyword evidence="8" id="KW-0378">Hydrolase</keyword>
<evidence type="ECO:0000256" key="11">
    <source>
        <dbReference type="ARBA" id="ARBA00022989"/>
    </source>
</evidence>
<keyword evidence="11 15" id="KW-1133">Transmembrane helix</keyword>
<dbReference type="SUPFAM" id="SSF56519">
    <property type="entry name" value="Penicillin binding protein dimerisation domain"/>
    <property type="match status" value="1"/>
</dbReference>
<evidence type="ECO:0000256" key="5">
    <source>
        <dbReference type="ARBA" id="ARBA00022645"/>
    </source>
</evidence>
<evidence type="ECO:0000256" key="13">
    <source>
        <dbReference type="ARBA" id="ARBA00023316"/>
    </source>
</evidence>
<dbReference type="NCBIfam" id="TIGR03423">
    <property type="entry name" value="pbp2_mrdA"/>
    <property type="match status" value="1"/>
</dbReference>
<evidence type="ECO:0000256" key="15">
    <source>
        <dbReference type="SAM" id="Phobius"/>
    </source>
</evidence>
<dbReference type="InterPro" id="IPR036138">
    <property type="entry name" value="PBP_dimer_sf"/>
</dbReference>
<evidence type="ECO:0000256" key="12">
    <source>
        <dbReference type="ARBA" id="ARBA00023136"/>
    </source>
</evidence>
<dbReference type="InterPro" id="IPR050515">
    <property type="entry name" value="Beta-lactam/transpept"/>
</dbReference>
<organism evidence="18 19">
    <name type="scientific">Olivibacter ginsenosidimutans</name>
    <dbReference type="NCBI Taxonomy" id="1176537"/>
    <lineage>
        <taxon>Bacteria</taxon>
        <taxon>Pseudomonadati</taxon>
        <taxon>Bacteroidota</taxon>
        <taxon>Sphingobacteriia</taxon>
        <taxon>Sphingobacteriales</taxon>
        <taxon>Sphingobacteriaceae</taxon>
        <taxon>Olivibacter</taxon>
    </lineage>
</organism>
<keyword evidence="13" id="KW-0961">Cell wall biogenesis/degradation</keyword>
<keyword evidence="5" id="KW-0121">Carboxypeptidase</keyword>
<dbReference type="Pfam" id="PF03717">
    <property type="entry name" value="PBP_dimer"/>
    <property type="match status" value="1"/>
</dbReference>
<evidence type="ECO:0000313" key="19">
    <source>
        <dbReference type="Proteomes" id="UP001501411"/>
    </source>
</evidence>
<dbReference type="InterPro" id="IPR005311">
    <property type="entry name" value="PBP_dimer"/>
</dbReference>
<keyword evidence="4" id="KW-0997">Cell inner membrane</keyword>
<dbReference type="Gene3D" id="3.90.1310.10">
    <property type="entry name" value="Penicillin-binding protein 2a (Domain 2)"/>
    <property type="match status" value="1"/>
</dbReference>
<keyword evidence="7 15" id="KW-0812">Transmembrane</keyword>
<evidence type="ECO:0000313" key="18">
    <source>
        <dbReference type="EMBL" id="GAA4781129.1"/>
    </source>
</evidence>
<evidence type="ECO:0000259" key="16">
    <source>
        <dbReference type="Pfam" id="PF00905"/>
    </source>
</evidence>
<evidence type="ECO:0000256" key="2">
    <source>
        <dbReference type="ARBA" id="ARBA00004236"/>
    </source>
</evidence>
<dbReference type="PANTHER" id="PTHR30627">
    <property type="entry name" value="PEPTIDOGLYCAN D,D-TRANSPEPTIDASE"/>
    <property type="match status" value="1"/>
</dbReference>
<dbReference type="EMBL" id="BAABIQ010000003">
    <property type="protein sequence ID" value="GAA4781129.1"/>
    <property type="molecule type" value="Genomic_DNA"/>
</dbReference>
<evidence type="ECO:0000256" key="7">
    <source>
        <dbReference type="ARBA" id="ARBA00022692"/>
    </source>
</evidence>
<keyword evidence="9" id="KW-0133">Cell shape</keyword>
<proteinExistence type="predicted"/>
<keyword evidence="10" id="KW-0573">Peptidoglycan synthesis</keyword>
<dbReference type="Gene3D" id="3.30.1390.30">
    <property type="entry name" value="Penicillin-binding protein 2a, domain 3"/>
    <property type="match status" value="1"/>
</dbReference>
<evidence type="ECO:0000256" key="8">
    <source>
        <dbReference type="ARBA" id="ARBA00022801"/>
    </source>
</evidence>
<evidence type="ECO:0000256" key="6">
    <source>
        <dbReference type="ARBA" id="ARBA00022670"/>
    </source>
</evidence>
<feature type="domain" description="Penicillin-binding protein dimerisation" evidence="17">
    <location>
        <begin position="51"/>
        <end position="214"/>
    </location>
</feature>
<keyword evidence="6" id="KW-0645">Protease</keyword>
<accession>A0ABP9AJ61</accession>
<gene>
    <name evidence="18" type="primary">mrdA</name>
    <name evidence="18" type="ORF">GCM10023231_05600</name>
</gene>
<name>A0ABP9AJ61_9SPHI</name>
<keyword evidence="3" id="KW-1003">Cell membrane</keyword>
<comment type="subcellular location">
    <subcellularLocation>
        <location evidence="2">Cell membrane</location>
    </subcellularLocation>
    <subcellularLocation>
        <location evidence="1">Membrane</location>
        <topology evidence="1">Single-pass membrane protein</topology>
    </subcellularLocation>
</comment>
<feature type="compositionally biased region" description="Polar residues" evidence="14">
    <location>
        <begin position="628"/>
        <end position="643"/>
    </location>
</feature>
<evidence type="ECO:0000256" key="10">
    <source>
        <dbReference type="ARBA" id="ARBA00022984"/>
    </source>
</evidence>
<evidence type="ECO:0000256" key="9">
    <source>
        <dbReference type="ARBA" id="ARBA00022960"/>
    </source>
</evidence>
<dbReference type="PANTHER" id="PTHR30627:SF2">
    <property type="entry name" value="PEPTIDOGLYCAN D,D-TRANSPEPTIDASE MRDA"/>
    <property type="match status" value="1"/>
</dbReference>
<dbReference type="InterPro" id="IPR012338">
    <property type="entry name" value="Beta-lactam/transpept-like"/>
</dbReference>
<dbReference type="RefSeq" id="WP_345230178.1">
    <property type="nucleotide sequence ID" value="NZ_BAABIQ010000003.1"/>
</dbReference>
<reference evidence="19" key="1">
    <citation type="journal article" date="2019" name="Int. J. Syst. Evol. Microbiol.">
        <title>The Global Catalogue of Microorganisms (GCM) 10K type strain sequencing project: providing services to taxonomists for standard genome sequencing and annotation.</title>
        <authorList>
            <consortium name="The Broad Institute Genomics Platform"/>
            <consortium name="The Broad Institute Genome Sequencing Center for Infectious Disease"/>
            <person name="Wu L."/>
            <person name="Ma J."/>
        </authorList>
    </citation>
    <scope>NUCLEOTIDE SEQUENCE [LARGE SCALE GENOMIC DNA]</scope>
    <source>
        <strain evidence="19">JCM 18200</strain>
    </source>
</reference>
<keyword evidence="19" id="KW-1185">Reference proteome</keyword>
<evidence type="ECO:0000256" key="3">
    <source>
        <dbReference type="ARBA" id="ARBA00022475"/>
    </source>
</evidence>
<evidence type="ECO:0000256" key="1">
    <source>
        <dbReference type="ARBA" id="ARBA00004167"/>
    </source>
</evidence>
<dbReference type="Proteomes" id="UP001501411">
    <property type="component" value="Unassembled WGS sequence"/>
</dbReference>